<accession>A0A316FSL6</accession>
<organism evidence="3 4">
    <name type="scientific">Actinoplanes xinjiangensis</name>
    <dbReference type="NCBI Taxonomy" id="512350"/>
    <lineage>
        <taxon>Bacteria</taxon>
        <taxon>Bacillati</taxon>
        <taxon>Actinomycetota</taxon>
        <taxon>Actinomycetes</taxon>
        <taxon>Micromonosporales</taxon>
        <taxon>Micromonosporaceae</taxon>
        <taxon>Actinoplanes</taxon>
    </lineage>
</organism>
<reference evidence="3 4" key="1">
    <citation type="submission" date="2018-05" db="EMBL/GenBank/DDBJ databases">
        <title>Genomic Encyclopedia of Archaeal and Bacterial Type Strains, Phase II (KMG-II): from individual species to whole genera.</title>
        <authorList>
            <person name="Goeker M."/>
        </authorList>
    </citation>
    <scope>NUCLEOTIDE SEQUENCE [LARGE SCALE GENOMIC DNA]</scope>
    <source>
        <strain evidence="3 4">DSM 45184</strain>
    </source>
</reference>
<dbReference type="Proteomes" id="UP000245697">
    <property type="component" value="Unassembled WGS sequence"/>
</dbReference>
<dbReference type="RefSeq" id="WP_158319407.1">
    <property type="nucleotide sequence ID" value="NZ_BONA01000032.1"/>
</dbReference>
<dbReference type="Pfam" id="PF12277">
    <property type="entry name" value="DUF3618"/>
    <property type="match status" value="1"/>
</dbReference>
<evidence type="ECO:0000313" key="4">
    <source>
        <dbReference type="Proteomes" id="UP000245697"/>
    </source>
</evidence>
<proteinExistence type="predicted"/>
<feature type="compositionally biased region" description="Polar residues" evidence="1">
    <location>
        <begin position="242"/>
        <end position="252"/>
    </location>
</feature>
<evidence type="ECO:0000256" key="2">
    <source>
        <dbReference type="SAM" id="Phobius"/>
    </source>
</evidence>
<feature type="region of interest" description="Disordered" evidence="1">
    <location>
        <begin position="220"/>
        <end position="267"/>
    </location>
</feature>
<dbReference type="EMBL" id="QGGR01000014">
    <property type="protein sequence ID" value="PWK42774.1"/>
    <property type="molecule type" value="Genomic_DNA"/>
</dbReference>
<feature type="compositionally biased region" description="Low complexity" evidence="1">
    <location>
        <begin position="73"/>
        <end position="82"/>
    </location>
</feature>
<dbReference type="AlphaFoldDB" id="A0A316FSL6"/>
<keyword evidence="2" id="KW-0472">Membrane</keyword>
<keyword evidence="2" id="KW-0812">Transmembrane</keyword>
<dbReference type="OrthoDB" id="3298780at2"/>
<protein>
    <submittedName>
        <fullName evidence="3">Uncharacterized protein DUF3618</fullName>
    </submittedName>
</protein>
<evidence type="ECO:0000313" key="3">
    <source>
        <dbReference type="EMBL" id="PWK42774.1"/>
    </source>
</evidence>
<keyword evidence="2" id="KW-1133">Transmembrane helix</keyword>
<gene>
    <name evidence="3" type="ORF">BC793_114218</name>
</gene>
<keyword evidence="4" id="KW-1185">Reference proteome</keyword>
<feature type="transmembrane region" description="Helical" evidence="2">
    <location>
        <begin position="321"/>
        <end position="338"/>
    </location>
</feature>
<feature type="compositionally biased region" description="Polar residues" evidence="1">
    <location>
        <begin position="15"/>
        <end position="34"/>
    </location>
</feature>
<feature type="compositionally biased region" description="Basic and acidic residues" evidence="1">
    <location>
        <begin position="49"/>
        <end position="61"/>
    </location>
</feature>
<feature type="region of interest" description="Disordered" evidence="1">
    <location>
        <begin position="1"/>
        <end position="113"/>
    </location>
</feature>
<name>A0A316FSL6_9ACTN</name>
<evidence type="ECO:0000256" key="1">
    <source>
        <dbReference type="SAM" id="MobiDB-lite"/>
    </source>
</evidence>
<feature type="region of interest" description="Disordered" evidence="1">
    <location>
        <begin position="283"/>
        <end position="316"/>
    </location>
</feature>
<dbReference type="InterPro" id="IPR022062">
    <property type="entry name" value="DUF3618"/>
</dbReference>
<sequence>METRNPATVPGRTSAHAQTTTGVGNQAISGTGAQTPMGGRTDVQNPGDTGRRIDPRADSGTREAAATHGDGPGTTRATGPTGSEQGRTSTNHDEDVHAAAELARNGQGDDPAEALRAEIEQTRAEMGETAAALVAKLDVPSRMKEAAAEKKTQFTEAVAEKKAQLTEAAAETKDKVMEVAAEKKNQLTGTATDAEPGRIRQAAAGAAGSIAAKAEAVTEAIHGKRTSDNETVTAGDKARAGSPSTGSRRVVTSSESSQARQESAETRTHLAEAAAEAAERATTAIGTLPARASEAIGTLRGRTDPSSGPVSDQMPDRRKRYALIGAALAMAAGVTVLIRRLR</sequence>
<comment type="caution">
    <text evidence="3">The sequence shown here is derived from an EMBL/GenBank/DDBJ whole genome shotgun (WGS) entry which is preliminary data.</text>
</comment>